<organism evidence="6 7">
    <name type="scientific">Actinomadura litoris</name>
    <dbReference type="NCBI Taxonomy" id="2678616"/>
    <lineage>
        <taxon>Bacteria</taxon>
        <taxon>Bacillati</taxon>
        <taxon>Actinomycetota</taxon>
        <taxon>Actinomycetes</taxon>
        <taxon>Streptosporangiales</taxon>
        <taxon>Thermomonosporaceae</taxon>
        <taxon>Actinomadura</taxon>
    </lineage>
</organism>
<dbReference type="InterPro" id="IPR011611">
    <property type="entry name" value="PfkB_dom"/>
</dbReference>
<comment type="caution">
    <text evidence="6">The sequence shown here is derived from an EMBL/GenBank/DDBJ whole genome shotgun (WGS) entry which is preliminary data.</text>
</comment>
<keyword evidence="3 6" id="KW-0418">Kinase</keyword>
<dbReference type="Gene3D" id="3.40.1190.20">
    <property type="match status" value="1"/>
</dbReference>
<comment type="similarity">
    <text evidence="1">Belongs to the carbohydrate kinase PfkB family.</text>
</comment>
<dbReference type="SUPFAM" id="SSF53613">
    <property type="entry name" value="Ribokinase-like"/>
    <property type="match status" value="1"/>
</dbReference>
<dbReference type="CDD" id="cd01166">
    <property type="entry name" value="KdgK"/>
    <property type="match status" value="1"/>
</dbReference>
<reference evidence="6 7" key="1">
    <citation type="submission" date="2019-11" db="EMBL/GenBank/DDBJ databases">
        <authorList>
            <person name="Cao P."/>
        </authorList>
    </citation>
    <scope>NUCLEOTIDE SEQUENCE [LARGE SCALE GENOMIC DNA]</scope>
    <source>
        <strain evidence="6 7">NEAU-AAG5</strain>
    </source>
</reference>
<accession>A0A7K1KUH0</accession>
<proteinExistence type="inferred from homology"/>
<dbReference type="RefSeq" id="WP_156214685.1">
    <property type="nucleotide sequence ID" value="NZ_WOFH01000001.1"/>
</dbReference>
<dbReference type="InterPro" id="IPR052700">
    <property type="entry name" value="Carb_kinase_PfkB-like"/>
</dbReference>
<evidence type="ECO:0000313" key="7">
    <source>
        <dbReference type="Proteomes" id="UP000432015"/>
    </source>
</evidence>
<feature type="compositionally biased region" description="Basic and acidic residues" evidence="4">
    <location>
        <begin position="355"/>
        <end position="374"/>
    </location>
</feature>
<dbReference type="AlphaFoldDB" id="A0A7K1KUH0"/>
<dbReference type="EMBL" id="WOFH01000001">
    <property type="protein sequence ID" value="MUN35809.1"/>
    <property type="molecule type" value="Genomic_DNA"/>
</dbReference>
<keyword evidence="2" id="KW-0808">Transferase</keyword>
<dbReference type="Proteomes" id="UP000432015">
    <property type="component" value="Unassembled WGS sequence"/>
</dbReference>
<evidence type="ECO:0000256" key="4">
    <source>
        <dbReference type="SAM" id="MobiDB-lite"/>
    </source>
</evidence>
<dbReference type="InterPro" id="IPR029056">
    <property type="entry name" value="Ribokinase-like"/>
</dbReference>
<evidence type="ECO:0000259" key="5">
    <source>
        <dbReference type="Pfam" id="PF00294"/>
    </source>
</evidence>
<keyword evidence="7" id="KW-1185">Reference proteome</keyword>
<sequence length="374" mass="38204">MERLPAAVCVGESMAVLLPDQPGPLEDVSSFHPASGGAEANVARGLVALGVPTAWVGRVGDDGFGRRVTRDLAAGGVDIRGVSVDSRRPTGLYVKEVGLGGSVLHYYRDGSAGSAIGPSVLDDPSAGPLLGGARLVHLSGITAALSDSALELTRELLLRPRDGQLVSFDLNWRPALWRRRGPGRPEAVLAPLLNAADIVLLGADEATAVLGTGDPAELRALLPGPATLVVKDDAHHATALTRRSTGAGDAVSGDSSVTEPALNVEVVEPVGAGDAFAAGYLTGTLRGYGPRRCLRLGHLAAAATLVVPGDHGPPPPPDLVDGLLRASAAEWAATTVRASGIGRPLVTGHAVPMARAEETDRSGAADRSVEEGSR</sequence>
<dbReference type="GO" id="GO:0016301">
    <property type="term" value="F:kinase activity"/>
    <property type="evidence" value="ECO:0007669"/>
    <property type="project" value="UniProtKB-KW"/>
</dbReference>
<dbReference type="PANTHER" id="PTHR43320:SF2">
    <property type="entry name" value="2-DEHYDRO-3-DEOXYGLUCONOKINASE_2-DEHYDRO-3-DEOXYGALACTONOKINASE"/>
    <property type="match status" value="1"/>
</dbReference>
<dbReference type="Pfam" id="PF00294">
    <property type="entry name" value="PfkB"/>
    <property type="match status" value="1"/>
</dbReference>
<evidence type="ECO:0000256" key="2">
    <source>
        <dbReference type="ARBA" id="ARBA00022679"/>
    </source>
</evidence>
<feature type="region of interest" description="Disordered" evidence="4">
    <location>
        <begin position="351"/>
        <end position="374"/>
    </location>
</feature>
<evidence type="ECO:0000256" key="3">
    <source>
        <dbReference type="ARBA" id="ARBA00022777"/>
    </source>
</evidence>
<gene>
    <name evidence="6" type="ORF">GNZ18_04235</name>
</gene>
<name>A0A7K1KUH0_9ACTN</name>
<dbReference type="PANTHER" id="PTHR43320">
    <property type="entry name" value="SUGAR KINASE"/>
    <property type="match status" value="1"/>
</dbReference>
<protein>
    <submittedName>
        <fullName evidence="6">Sugar kinase</fullName>
    </submittedName>
</protein>
<feature type="domain" description="Carbohydrate kinase PfkB" evidence="5">
    <location>
        <begin position="8"/>
        <end position="310"/>
    </location>
</feature>
<evidence type="ECO:0000256" key="1">
    <source>
        <dbReference type="ARBA" id="ARBA00010688"/>
    </source>
</evidence>
<evidence type="ECO:0000313" key="6">
    <source>
        <dbReference type="EMBL" id="MUN35809.1"/>
    </source>
</evidence>